<dbReference type="InterPro" id="IPR028002">
    <property type="entry name" value="Myb_DNA-bind_5"/>
</dbReference>
<proteinExistence type="predicted"/>
<evidence type="ECO:0000313" key="3">
    <source>
        <dbReference type="EMBL" id="KAG9466402.1"/>
    </source>
</evidence>
<dbReference type="InterPro" id="IPR036051">
    <property type="entry name" value="KRAB_dom_sf"/>
</dbReference>
<dbReference type="SMART" id="SM00349">
    <property type="entry name" value="KRAB"/>
    <property type="match status" value="1"/>
</dbReference>
<dbReference type="GO" id="GO:0005634">
    <property type="term" value="C:nucleus"/>
    <property type="evidence" value="ECO:0007669"/>
    <property type="project" value="TreeGrafter"/>
</dbReference>
<dbReference type="Pfam" id="PF13873">
    <property type="entry name" value="Myb_DNA-bind_5"/>
    <property type="match status" value="1"/>
</dbReference>
<dbReference type="Pfam" id="PF01352">
    <property type="entry name" value="KRAB"/>
    <property type="match status" value="1"/>
</dbReference>
<dbReference type="Proteomes" id="UP000770717">
    <property type="component" value="Unassembled WGS sequence"/>
</dbReference>
<evidence type="ECO:0000259" key="2">
    <source>
        <dbReference type="PROSITE" id="PS50805"/>
    </source>
</evidence>
<name>A0A8J6C8B4_ELECQ</name>
<protein>
    <recommendedName>
        <fullName evidence="2">KRAB domain-containing protein</fullName>
    </recommendedName>
</protein>
<dbReference type="EMBL" id="WNTK01002080">
    <property type="protein sequence ID" value="KAG9466402.1"/>
    <property type="molecule type" value="Genomic_DNA"/>
</dbReference>
<dbReference type="SUPFAM" id="SSF109640">
    <property type="entry name" value="KRAB domain (Kruppel-associated box)"/>
    <property type="match status" value="1"/>
</dbReference>
<dbReference type="AlphaFoldDB" id="A0A8J6C8B4"/>
<feature type="region of interest" description="Disordered" evidence="1">
    <location>
        <begin position="445"/>
        <end position="484"/>
    </location>
</feature>
<dbReference type="Gene3D" id="6.10.140.140">
    <property type="match status" value="1"/>
</dbReference>
<reference evidence="3" key="1">
    <citation type="thesis" date="2020" institute="ProQuest LLC" country="789 East Eisenhower Parkway, Ann Arbor, MI, USA">
        <title>Comparative Genomics and Chromosome Evolution.</title>
        <authorList>
            <person name="Mudd A.B."/>
        </authorList>
    </citation>
    <scope>NUCLEOTIDE SEQUENCE</scope>
    <source>
        <strain evidence="3">HN-11 Male</strain>
        <tissue evidence="3">Kidney and liver</tissue>
    </source>
</reference>
<dbReference type="PROSITE" id="PS50805">
    <property type="entry name" value="KRAB"/>
    <property type="match status" value="1"/>
</dbReference>
<evidence type="ECO:0000313" key="4">
    <source>
        <dbReference type="Proteomes" id="UP000770717"/>
    </source>
</evidence>
<comment type="caution">
    <text evidence="3">The sequence shown here is derived from an EMBL/GenBank/DDBJ whole genome shotgun (WGS) entry which is preliminary data.</text>
</comment>
<keyword evidence="4" id="KW-1185">Reference proteome</keyword>
<sequence length="605" mass="66909">MSVTFHDVAACFSAEQWVGLEAWQKELYKKVMLEIHSALEAMGFEILNRDVLFCIKKVKDLYIDICEPDGANSAASVPREPGRIMGLKQERGSHPDCQKKGAKSTTHQACSPDLLLRIHPEEQTQQSRAHGRAEPIVTSVFSLQPDREELHPADSPEGRTIPAHRRLSLQTIKQEKVDYVKVSVGGHESNDTTAPPTGRPSTQLMKCEDLDYMKVSVGGPRSDSTGATSRGQVTTKPIKQEEPEYIKVSVGGQGPVSTTAPTRDTGEPILHICDTASPSQFPVTQVSNSLGSQSTSSPSPGVPRLRIVKFTEKELDVLVDLVIENYSKLFGNEADITPSVAKNAMWQAIANEVSAVGVASRTSDKVKKRWKDAKRKMNEKLSEAAAHVAETGRRPPPHLRLTPYEQRLRDFFKPEYSKEVDWNQDKEDLPEEVEAEPIECVHPEAASGFSPQCQDAAEDSSKDSSEEPSIISPNSRPHPSDVMEDREIAAESEPETHDHHQFSAINSTLHNLTSHQRESNLLMQEQNAILSQIAYSLNLLQIQQTDGLAALGSIIQKGIEVIRPASCRSPNDRTTEHPNVHTGVRRQVMNISNVDQPVPPKRKIT</sequence>
<dbReference type="PANTHER" id="PTHR23098">
    <property type="entry name" value="AGAP001331-PA-RELATED"/>
    <property type="match status" value="1"/>
</dbReference>
<dbReference type="GO" id="GO:0006355">
    <property type="term" value="P:regulation of DNA-templated transcription"/>
    <property type="evidence" value="ECO:0007669"/>
    <property type="project" value="InterPro"/>
</dbReference>
<dbReference type="CDD" id="cd07765">
    <property type="entry name" value="KRAB_A-box"/>
    <property type="match status" value="1"/>
</dbReference>
<gene>
    <name evidence="3" type="ORF">GDO78_016685</name>
</gene>
<feature type="domain" description="KRAB" evidence="2">
    <location>
        <begin position="3"/>
        <end position="74"/>
    </location>
</feature>
<accession>A0A8J6C8B4</accession>
<organism evidence="3 4">
    <name type="scientific">Eleutherodactylus coqui</name>
    <name type="common">Puerto Rican coqui</name>
    <dbReference type="NCBI Taxonomy" id="57060"/>
    <lineage>
        <taxon>Eukaryota</taxon>
        <taxon>Metazoa</taxon>
        <taxon>Chordata</taxon>
        <taxon>Craniata</taxon>
        <taxon>Vertebrata</taxon>
        <taxon>Euteleostomi</taxon>
        <taxon>Amphibia</taxon>
        <taxon>Batrachia</taxon>
        <taxon>Anura</taxon>
        <taxon>Neobatrachia</taxon>
        <taxon>Hyloidea</taxon>
        <taxon>Eleutherodactylidae</taxon>
        <taxon>Eleutherodactylinae</taxon>
        <taxon>Eleutherodactylus</taxon>
        <taxon>Eleutherodactylus</taxon>
    </lineage>
</organism>
<dbReference type="InterPro" id="IPR001909">
    <property type="entry name" value="KRAB"/>
</dbReference>
<dbReference type="PANTHER" id="PTHR23098:SF16">
    <property type="entry name" value="REGULATORY PROTEIN ZESTE"/>
    <property type="match status" value="1"/>
</dbReference>
<dbReference type="OrthoDB" id="8117402at2759"/>
<evidence type="ECO:0000256" key="1">
    <source>
        <dbReference type="SAM" id="MobiDB-lite"/>
    </source>
</evidence>